<organism evidence="2 3">
    <name type="scientific">Caballeronia ptereochthonis</name>
    <dbReference type="NCBI Taxonomy" id="1777144"/>
    <lineage>
        <taxon>Bacteria</taxon>
        <taxon>Pseudomonadati</taxon>
        <taxon>Pseudomonadota</taxon>
        <taxon>Betaproteobacteria</taxon>
        <taxon>Burkholderiales</taxon>
        <taxon>Burkholderiaceae</taxon>
        <taxon>Caballeronia</taxon>
    </lineage>
</organism>
<keyword evidence="3" id="KW-1185">Reference proteome</keyword>
<dbReference type="PANTHER" id="PTHR43802:SF1">
    <property type="entry name" value="IP11341P-RELATED"/>
    <property type="match status" value="1"/>
</dbReference>
<dbReference type="InterPro" id="IPR029045">
    <property type="entry name" value="ClpP/crotonase-like_dom_sf"/>
</dbReference>
<dbReference type="OrthoDB" id="9148881at2"/>
<dbReference type="Proteomes" id="UP000054978">
    <property type="component" value="Unassembled WGS sequence"/>
</dbReference>
<sequence length="252" mass="27194">MQEYVKLRRHGAVAEIVIDRPEKMNAMTPGMTQTLVGIRQDIELDDAIRAVLLRGEGERAFSAGSDLHTLKTYRTAWEFRARTDYAMVIRDFTKPVVAALKGWVLGGGLEMMLGADVRVAGQSAKFGAPEVVRGWVGGGGASQMLPRLVGYGQAMRLLLTGDTIDANEAHSIGLVEMVVADAAVVETAMALCRRMAEFSPIATQSVKAAVRASLSMSVEQGIRYENELTSLCFASGNYEEGADAFGSRTSRS</sequence>
<dbReference type="InterPro" id="IPR001753">
    <property type="entry name" value="Enoyl-CoA_hydra/iso"/>
</dbReference>
<gene>
    <name evidence="2" type="ORF">AWB83_02574</name>
</gene>
<proteinExistence type="inferred from homology"/>
<dbReference type="EMBL" id="FCOB02000010">
    <property type="protein sequence ID" value="SAK62946.1"/>
    <property type="molecule type" value="Genomic_DNA"/>
</dbReference>
<dbReference type="Pfam" id="PF00378">
    <property type="entry name" value="ECH_1"/>
    <property type="match status" value="1"/>
</dbReference>
<dbReference type="AlphaFoldDB" id="A0A158AZR5"/>
<dbReference type="RefSeq" id="WP_087045842.1">
    <property type="nucleotide sequence ID" value="NZ_FCOB02000010.1"/>
</dbReference>
<accession>A0A158AZR5</accession>
<dbReference type="PANTHER" id="PTHR43802">
    <property type="entry name" value="ENOYL-COA HYDRATASE"/>
    <property type="match status" value="1"/>
</dbReference>
<comment type="caution">
    <text evidence="2">The sequence shown here is derived from an EMBL/GenBank/DDBJ whole genome shotgun (WGS) entry which is preliminary data.</text>
</comment>
<dbReference type="SUPFAM" id="SSF52096">
    <property type="entry name" value="ClpP/crotonase"/>
    <property type="match status" value="1"/>
</dbReference>
<protein>
    <submittedName>
        <fullName evidence="2">Short chain enoyl-CoA hydratase</fullName>
    </submittedName>
</protein>
<evidence type="ECO:0000313" key="3">
    <source>
        <dbReference type="Proteomes" id="UP000054978"/>
    </source>
</evidence>
<evidence type="ECO:0000313" key="2">
    <source>
        <dbReference type="EMBL" id="SAK62946.1"/>
    </source>
</evidence>
<dbReference type="GO" id="GO:0003824">
    <property type="term" value="F:catalytic activity"/>
    <property type="evidence" value="ECO:0007669"/>
    <property type="project" value="UniProtKB-ARBA"/>
</dbReference>
<dbReference type="STRING" id="1777144.AWB83_02574"/>
<evidence type="ECO:0000256" key="1">
    <source>
        <dbReference type="ARBA" id="ARBA00005254"/>
    </source>
</evidence>
<name>A0A158AZR5_9BURK</name>
<dbReference type="Gene3D" id="3.90.226.10">
    <property type="entry name" value="2-enoyl-CoA Hydratase, Chain A, domain 1"/>
    <property type="match status" value="1"/>
</dbReference>
<dbReference type="CDD" id="cd06558">
    <property type="entry name" value="crotonase-like"/>
    <property type="match status" value="1"/>
</dbReference>
<comment type="similarity">
    <text evidence="1">Belongs to the enoyl-CoA hydratase/isomerase family.</text>
</comment>
<reference evidence="2" key="1">
    <citation type="submission" date="2016-01" db="EMBL/GenBank/DDBJ databases">
        <authorList>
            <person name="Peeters C."/>
        </authorList>
    </citation>
    <scope>NUCLEOTIDE SEQUENCE [LARGE SCALE GENOMIC DNA]</scope>
    <source>
        <strain evidence="2">LMG 29326</strain>
    </source>
</reference>